<keyword evidence="6 8" id="KW-1133">Transmembrane helix</keyword>
<dbReference type="GO" id="GO:0005886">
    <property type="term" value="C:plasma membrane"/>
    <property type="evidence" value="ECO:0007669"/>
    <property type="project" value="UniProtKB-SubCell"/>
</dbReference>
<evidence type="ECO:0000256" key="7">
    <source>
        <dbReference type="ARBA" id="ARBA00023136"/>
    </source>
</evidence>
<dbReference type="RefSeq" id="WP_149474799.1">
    <property type="nucleotide sequence ID" value="NZ_JAGGMB010000014.1"/>
</dbReference>
<protein>
    <submittedName>
        <fullName evidence="9">Permease</fullName>
    </submittedName>
</protein>
<gene>
    <name evidence="9" type="ORF">J2Z64_003561</name>
</gene>
<dbReference type="GO" id="GO:0055085">
    <property type="term" value="P:transmembrane transport"/>
    <property type="evidence" value="ECO:0007669"/>
    <property type="project" value="InterPro"/>
</dbReference>
<evidence type="ECO:0000256" key="3">
    <source>
        <dbReference type="ARBA" id="ARBA00022448"/>
    </source>
</evidence>
<feature type="transmembrane region" description="Helical" evidence="8">
    <location>
        <begin position="67"/>
        <end position="88"/>
    </location>
</feature>
<dbReference type="InterPro" id="IPR038770">
    <property type="entry name" value="Na+/solute_symporter_sf"/>
</dbReference>
<keyword evidence="4" id="KW-1003">Cell membrane</keyword>
<sequence>MDSTLNFLQEMIQLYSIALLGFLVKKFGILNENTNHVLTQLILYITLPALILYSLNMPFSYHLMKDFLWLIAMSSYALLLSIFLAIWMRNRSQLNENQKSVYEGLIIFGNQGYIGFSVIFAIFGEQGIVYLTMYNIVLFILIWTYGIYLFSRSKATINWSKVFLNPGTFSTFIGLIILFLPISWPSGVANTLESLGKMTVPLSMILIGSLIADVKYNDFPLLLKNKYIWKAALAKLLIVPLLLLPFAFLSVPLPLLTIAVLVAGMPSAPTISIYAQEYNGDTLFASIGVIVSSLLCVVTIPFLYFILSL</sequence>
<dbReference type="PANTHER" id="PTHR36838">
    <property type="entry name" value="AUXIN EFFLUX CARRIER FAMILY PROTEIN"/>
    <property type="match status" value="1"/>
</dbReference>
<reference evidence="9" key="1">
    <citation type="submission" date="2021-03" db="EMBL/GenBank/DDBJ databases">
        <title>Genomic Encyclopedia of Type Strains, Phase IV (KMG-IV): sequencing the most valuable type-strain genomes for metagenomic binning, comparative biology and taxonomic classification.</title>
        <authorList>
            <person name="Goeker M."/>
        </authorList>
    </citation>
    <scope>NUCLEOTIDE SEQUENCE</scope>
    <source>
        <strain evidence="9">DSM 107338</strain>
    </source>
</reference>
<evidence type="ECO:0000256" key="5">
    <source>
        <dbReference type="ARBA" id="ARBA00022692"/>
    </source>
</evidence>
<feature type="transmembrane region" description="Helical" evidence="8">
    <location>
        <begin position="194"/>
        <end position="212"/>
    </location>
</feature>
<keyword evidence="5 8" id="KW-0812">Transmembrane</keyword>
<evidence type="ECO:0000256" key="6">
    <source>
        <dbReference type="ARBA" id="ARBA00022989"/>
    </source>
</evidence>
<dbReference type="EMBL" id="JAGGMB010000014">
    <property type="protein sequence ID" value="MBP2079264.1"/>
    <property type="molecule type" value="Genomic_DNA"/>
</dbReference>
<comment type="similarity">
    <text evidence="2">Belongs to the auxin efflux carrier (TC 2.A.69) family.</text>
</comment>
<dbReference type="AlphaFoldDB" id="A0A9X0YV94"/>
<evidence type="ECO:0000313" key="10">
    <source>
        <dbReference type="Proteomes" id="UP001138793"/>
    </source>
</evidence>
<evidence type="ECO:0000256" key="4">
    <source>
        <dbReference type="ARBA" id="ARBA00022475"/>
    </source>
</evidence>
<evidence type="ECO:0000256" key="2">
    <source>
        <dbReference type="ARBA" id="ARBA00010145"/>
    </source>
</evidence>
<feature type="transmembrane region" description="Helical" evidence="8">
    <location>
        <begin position="283"/>
        <end position="307"/>
    </location>
</feature>
<feature type="transmembrane region" description="Helical" evidence="8">
    <location>
        <begin position="12"/>
        <end position="29"/>
    </location>
</feature>
<feature type="transmembrane region" description="Helical" evidence="8">
    <location>
        <begin position="41"/>
        <end position="61"/>
    </location>
</feature>
<feature type="transmembrane region" description="Helical" evidence="8">
    <location>
        <begin position="100"/>
        <end position="122"/>
    </location>
</feature>
<accession>A0A9X0YV94</accession>
<dbReference type="Proteomes" id="UP001138793">
    <property type="component" value="Unassembled WGS sequence"/>
</dbReference>
<dbReference type="Gene3D" id="1.20.1530.20">
    <property type="match status" value="1"/>
</dbReference>
<keyword evidence="7 8" id="KW-0472">Membrane</keyword>
<dbReference type="InterPro" id="IPR004776">
    <property type="entry name" value="Mem_transp_PIN-like"/>
</dbReference>
<dbReference type="PANTHER" id="PTHR36838:SF1">
    <property type="entry name" value="SLR1864 PROTEIN"/>
    <property type="match status" value="1"/>
</dbReference>
<feature type="transmembrane region" description="Helical" evidence="8">
    <location>
        <begin position="128"/>
        <end position="150"/>
    </location>
</feature>
<feature type="transmembrane region" description="Helical" evidence="8">
    <location>
        <begin position="233"/>
        <end position="263"/>
    </location>
</feature>
<evidence type="ECO:0000313" key="9">
    <source>
        <dbReference type="EMBL" id="MBP2079264.1"/>
    </source>
</evidence>
<feature type="transmembrane region" description="Helical" evidence="8">
    <location>
        <begin position="162"/>
        <end position="182"/>
    </location>
</feature>
<keyword evidence="3" id="KW-0813">Transport</keyword>
<name>A0A9X0YV94_9BACI</name>
<dbReference type="OrthoDB" id="9798064at2"/>
<keyword evidence="10" id="KW-1185">Reference proteome</keyword>
<evidence type="ECO:0000256" key="1">
    <source>
        <dbReference type="ARBA" id="ARBA00004651"/>
    </source>
</evidence>
<comment type="subcellular location">
    <subcellularLocation>
        <location evidence="1">Cell membrane</location>
        <topology evidence="1">Multi-pass membrane protein</topology>
    </subcellularLocation>
</comment>
<evidence type="ECO:0000256" key="8">
    <source>
        <dbReference type="SAM" id="Phobius"/>
    </source>
</evidence>
<comment type="caution">
    <text evidence="9">The sequence shown here is derived from an EMBL/GenBank/DDBJ whole genome shotgun (WGS) entry which is preliminary data.</text>
</comment>
<organism evidence="9 10">
    <name type="scientific">Oceanobacillus polygoni</name>
    <dbReference type="NCBI Taxonomy" id="1235259"/>
    <lineage>
        <taxon>Bacteria</taxon>
        <taxon>Bacillati</taxon>
        <taxon>Bacillota</taxon>
        <taxon>Bacilli</taxon>
        <taxon>Bacillales</taxon>
        <taxon>Bacillaceae</taxon>
        <taxon>Oceanobacillus</taxon>
    </lineage>
</organism>
<dbReference type="Pfam" id="PF03547">
    <property type="entry name" value="Mem_trans"/>
    <property type="match status" value="1"/>
</dbReference>
<proteinExistence type="inferred from homology"/>